<dbReference type="Pfam" id="PF15739">
    <property type="entry name" value="TSNAXIP1_N"/>
    <property type="match status" value="1"/>
</dbReference>
<accession>A0A6J2R7H7</accession>
<gene>
    <name evidence="5" type="primary">LOC115020381</name>
</gene>
<dbReference type="RefSeq" id="XP_029306229.1">
    <property type="nucleotide sequence ID" value="XM_029450369.1"/>
</dbReference>
<name>A0A6J2R7H7_COTGO</name>
<dbReference type="PANTHER" id="PTHR34916:SF1">
    <property type="entry name" value="GI:13385330"/>
    <property type="match status" value="1"/>
</dbReference>
<feature type="region of interest" description="Disordered" evidence="2">
    <location>
        <begin position="144"/>
        <end position="173"/>
    </location>
</feature>
<feature type="domain" description="Translin-associated factor X-interacting protein 1 N-terminal" evidence="3">
    <location>
        <begin position="201"/>
        <end position="305"/>
    </location>
</feature>
<evidence type="ECO:0000256" key="1">
    <source>
        <dbReference type="ARBA" id="ARBA00023054"/>
    </source>
</evidence>
<dbReference type="InterPro" id="IPR032755">
    <property type="entry name" value="TSNAXIP1_N"/>
</dbReference>
<dbReference type="PANTHER" id="PTHR34916">
    <property type="entry name" value="GI:13385330"/>
    <property type="match status" value="1"/>
</dbReference>
<keyword evidence="1" id="KW-0175">Coiled coil</keyword>
<evidence type="ECO:0000256" key="2">
    <source>
        <dbReference type="SAM" id="MobiDB-lite"/>
    </source>
</evidence>
<organism evidence="4 5">
    <name type="scientific">Cottoperca gobio</name>
    <name type="common">Frogmouth</name>
    <name type="synonym">Aphritis gobio</name>
    <dbReference type="NCBI Taxonomy" id="56716"/>
    <lineage>
        <taxon>Eukaryota</taxon>
        <taxon>Metazoa</taxon>
        <taxon>Chordata</taxon>
        <taxon>Craniata</taxon>
        <taxon>Vertebrata</taxon>
        <taxon>Euteleostomi</taxon>
        <taxon>Actinopterygii</taxon>
        <taxon>Neopterygii</taxon>
        <taxon>Teleostei</taxon>
        <taxon>Neoteleostei</taxon>
        <taxon>Acanthomorphata</taxon>
        <taxon>Eupercaria</taxon>
        <taxon>Perciformes</taxon>
        <taxon>Notothenioidei</taxon>
        <taxon>Bovichtidae</taxon>
        <taxon>Cottoperca</taxon>
    </lineage>
</organism>
<evidence type="ECO:0000259" key="3">
    <source>
        <dbReference type="Pfam" id="PF15739"/>
    </source>
</evidence>
<dbReference type="InParanoid" id="A0A6J2R7H7"/>
<keyword evidence="4" id="KW-1185">Reference proteome</keyword>
<feature type="compositionally biased region" description="Polar residues" evidence="2">
    <location>
        <begin position="144"/>
        <end position="154"/>
    </location>
</feature>
<dbReference type="KEGG" id="cgob:115020381"/>
<evidence type="ECO:0000313" key="5">
    <source>
        <dbReference type="RefSeq" id="XP_029306229.1"/>
    </source>
</evidence>
<reference evidence="5" key="1">
    <citation type="submission" date="2025-08" db="UniProtKB">
        <authorList>
            <consortium name="RefSeq"/>
        </authorList>
    </citation>
    <scope>IDENTIFICATION</scope>
</reference>
<sequence>MSSRFKPKPGGFRSDIHRLLLAAEAGQKTDILTYSSGHLGPRCLNQSQIHRETNKSFWRMSQSLEETPNPLAPQQTQTKALTSVKKKEMKACLSEFSTGTALVESEVSRSRQDEANYFLSHADKKEDLILPKIVYCSSNSQQKAFTQKKSNSSTDPEEKQHPDQKGLNKEGRLKTKQRFGRQVIAKQNLWAGINIAEMHDRKLQKELRRLSAQSWPSRDRLAVFSDVFDDVCEGSPVFGRILREIKTDYDSYVNHLMASHGMSLDTSLKDLANGKVSQMELEDAEKEVCSLEQEAGRALQENIRVRNKSQNVPATVGPEDSDTKNTCLSGLQDRGTNSVQSKRLQVLNTWREIQHLEEEMKETPVSSVTNMATERPIKDLKTEIIRLIASNERLKITNKAREFDLLSHQIIIFSNVTDFKCPSCYVIVGHVFLLCIFPSRIWKTTSTWC</sequence>
<dbReference type="GeneID" id="115020381"/>
<protein>
    <submittedName>
        <fullName evidence="5">Uncharacterized protein C6orf118-like isoform X1</fullName>
    </submittedName>
</protein>
<evidence type="ECO:0000313" key="4">
    <source>
        <dbReference type="Proteomes" id="UP000504630"/>
    </source>
</evidence>
<feature type="compositionally biased region" description="Basic and acidic residues" evidence="2">
    <location>
        <begin position="156"/>
        <end position="173"/>
    </location>
</feature>
<dbReference type="Proteomes" id="UP000504630">
    <property type="component" value="Chromosome 15"/>
</dbReference>
<proteinExistence type="predicted"/>
<dbReference type="OrthoDB" id="10024479at2759"/>
<dbReference type="AlphaFoldDB" id="A0A6J2R7H7"/>